<gene>
    <name evidence="1" type="ORF">DARMORV10_C03P23050.1</name>
</gene>
<dbReference type="AlphaFoldDB" id="A0A816IBA6"/>
<organism evidence="1">
    <name type="scientific">Brassica napus</name>
    <name type="common">Rape</name>
    <dbReference type="NCBI Taxonomy" id="3708"/>
    <lineage>
        <taxon>Eukaryota</taxon>
        <taxon>Viridiplantae</taxon>
        <taxon>Streptophyta</taxon>
        <taxon>Embryophyta</taxon>
        <taxon>Tracheophyta</taxon>
        <taxon>Spermatophyta</taxon>
        <taxon>Magnoliopsida</taxon>
        <taxon>eudicotyledons</taxon>
        <taxon>Gunneridae</taxon>
        <taxon>Pentapetalae</taxon>
        <taxon>rosids</taxon>
        <taxon>malvids</taxon>
        <taxon>Brassicales</taxon>
        <taxon>Brassicaceae</taxon>
        <taxon>Brassiceae</taxon>
        <taxon>Brassica</taxon>
    </lineage>
</organism>
<protein>
    <submittedName>
        <fullName evidence="1">(rape) hypothetical protein</fullName>
    </submittedName>
</protein>
<sequence>MMIFFETLRAIRRRFSAYANLVEEEAHEETEEEAQEDETAIHKSLNLYVLCHYIYVGIIVCRT</sequence>
<evidence type="ECO:0000313" key="1">
    <source>
        <dbReference type="EMBL" id="CAF1700096.1"/>
    </source>
</evidence>
<name>A0A816IBA6_BRANA</name>
<dbReference type="EMBL" id="HG994367">
    <property type="protein sequence ID" value="CAF1700096.1"/>
    <property type="molecule type" value="Genomic_DNA"/>
</dbReference>
<dbReference type="Proteomes" id="UP001295469">
    <property type="component" value="Chromosome C03"/>
</dbReference>
<accession>A0A816IBA6</accession>
<proteinExistence type="predicted"/>
<reference evidence="1" key="1">
    <citation type="submission" date="2021-01" db="EMBL/GenBank/DDBJ databases">
        <authorList>
            <consortium name="Genoscope - CEA"/>
            <person name="William W."/>
        </authorList>
    </citation>
    <scope>NUCLEOTIDE SEQUENCE</scope>
</reference>